<dbReference type="Gene3D" id="3.40.640.10">
    <property type="entry name" value="Type I PLP-dependent aspartate aminotransferase-like (Major domain)"/>
    <property type="match status" value="1"/>
</dbReference>
<dbReference type="InterPro" id="IPR004839">
    <property type="entry name" value="Aminotransferase_I/II_large"/>
</dbReference>
<comment type="pathway">
    <text evidence="2 11">Amino-acid biosynthesis; L-histidine biosynthesis; L-histidine from 5-phospho-alpha-D-ribose 1-diphosphate: step 7/9.</text>
</comment>
<dbReference type="AlphaFoldDB" id="A0A1C3W8F0"/>
<comment type="catalytic activity">
    <reaction evidence="10 11">
        <text>L-histidinol phosphate + 2-oxoglutarate = 3-(imidazol-4-yl)-2-oxopropyl phosphate + L-glutamate</text>
        <dbReference type="Rhea" id="RHEA:23744"/>
        <dbReference type="ChEBI" id="CHEBI:16810"/>
        <dbReference type="ChEBI" id="CHEBI:29985"/>
        <dbReference type="ChEBI" id="CHEBI:57766"/>
        <dbReference type="ChEBI" id="CHEBI:57980"/>
        <dbReference type="EC" id="2.6.1.9"/>
    </reaction>
</comment>
<accession>A0A1C3W8F0</accession>
<dbReference type="PROSITE" id="PS00599">
    <property type="entry name" value="AA_TRANSFER_CLASS_2"/>
    <property type="match status" value="1"/>
</dbReference>
<evidence type="ECO:0000256" key="4">
    <source>
        <dbReference type="ARBA" id="ARBA00011738"/>
    </source>
</evidence>
<dbReference type="PANTHER" id="PTHR42885:SF2">
    <property type="entry name" value="HISTIDINOL-PHOSPHATE AMINOTRANSFERASE"/>
    <property type="match status" value="1"/>
</dbReference>
<feature type="modified residue" description="N6-(pyridoxal phosphate)lysine" evidence="11">
    <location>
        <position position="221"/>
    </location>
</feature>
<evidence type="ECO:0000313" key="13">
    <source>
        <dbReference type="EMBL" id="SCB36156.1"/>
    </source>
</evidence>
<comment type="similarity">
    <text evidence="3 11">Belongs to the class-II pyridoxal-phosphate-dependent aminotransferase family. Histidinol-phosphate aminotransferase subfamily.</text>
</comment>
<dbReference type="HAMAP" id="MF_01023">
    <property type="entry name" value="HisC_aminotrans_2"/>
    <property type="match status" value="1"/>
</dbReference>
<keyword evidence="7 11" id="KW-0808">Transferase</keyword>
<keyword evidence="14" id="KW-1185">Reference proteome</keyword>
<evidence type="ECO:0000256" key="7">
    <source>
        <dbReference type="ARBA" id="ARBA00022679"/>
    </source>
</evidence>
<keyword evidence="9 11" id="KW-0368">Histidine biosynthesis</keyword>
<evidence type="ECO:0000256" key="5">
    <source>
        <dbReference type="ARBA" id="ARBA00022576"/>
    </source>
</evidence>
<dbReference type="CDD" id="cd00609">
    <property type="entry name" value="AAT_like"/>
    <property type="match status" value="1"/>
</dbReference>
<feature type="domain" description="Aminotransferase class I/classII large" evidence="12">
    <location>
        <begin position="31"/>
        <end position="354"/>
    </location>
</feature>
<dbReference type="InterPro" id="IPR015422">
    <property type="entry name" value="PyrdxlP-dep_Trfase_small"/>
</dbReference>
<dbReference type="InterPro" id="IPR005861">
    <property type="entry name" value="HisP_aminotrans"/>
</dbReference>
<dbReference type="NCBIfam" id="TIGR01141">
    <property type="entry name" value="hisC"/>
    <property type="match status" value="1"/>
</dbReference>
<dbReference type="Gene3D" id="3.90.1150.10">
    <property type="entry name" value="Aspartate Aminotransferase, domain 1"/>
    <property type="match status" value="1"/>
</dbReference>
<dbReference type="EC" id="2.6.1.9" evidence="11"/>
<evidence type="ECO:0000259" key="12">
    <source>
        <dbReference type="Pfam" id="PF00155"/>
    </source>
</evidence>
<keyword evidence="5 11" id="KW-0032">Aminotransferase</keyword>
<keyword evidence="6 11" id="KW-0028">Amino-acid biosynthesis</keyword>
<evidence type="ECO:0000313" key="14">
    <source>
        <dbReference type="Proteomes" id="UP000186228"/>
    </source>
</evidence>
<evidence type="ECO:0000256" key="3">
    <source>
        <dbReference type="ARBA" id="ARBA00007970"/>
    </source>
</evidence>
<evidence type="ECO:0000256" key="10">
    <source>
        <dbReference type="ARBA" id="ARBA00047481"/>
    </source>
</evidence>
<evidence type="ECO:0000256" key="8">
    <source>
        <dbReference type="ARBA" id="ARBA00022898"/>
    </source>
</evidence>
<reference evidence="14" key="1">
    <citation type="submission" date="2016-08" db="EMBL/GenBank/DDBJ databases">
        <authorList>
            <person name="Varghese N."/>
            <person name="Submissions Spin"/>
        </authorList>
    </citation>
    <scope>NUCLEOTIDE SEQUENCE [LARGE SCALE GENOMIC DNA]</scope>
    <source>
        <strain evidence="14">CCBAU 57015</strain>
    </source>
</reference>
<dbReference type="GO" id="GO:0000105">
    <property type="term" value="P:L-histidine biosynthetic process"/>
    <property type="evidence" value="ECO:0007669"/>
    <property type="project" value="UniProtKB-UniRule"/>
</dbReference>
<dbReference type="GO" id="GO:0030170">
    <property type="term" value="F:pyridoxal phosphate binding"/>
    <property type="evidence" value="ECO:0007669"/>
    <property type="project" value="InterPro"/>
</dbReference>
<evidence type="ECO:0000256" key="11">
    <source>
        <dbReference type="HAMAP-Rule" id="MF_01023"/>
    </source>
</evidence>
<gene>
    <name evidence="11" type="primary">hisC</name>
    <name evidence="13" type="ORF">GA0061100_11313</name>
</gene>
<dbReference type="PANTHER" id="PTHR42885">
    <property type="entry name" value="HISTIDINOL-PHOSPHATE AMINOTRANSFERASE-RELATED"/>
    <property type="match status" value="1"/>
</dbReference>
<evidence type="ECO:0000256" key="9">
    <source>
        <dbReference type="ARBA" id="ARBA00023102"/>
    </source>
</evidence>
<dbReference type="InterPro" id="IPR015424">
    <property type="entry name" value="PyrdxlP-dep_Trfase"/>
</dbReference>
<dbReference type="InterPro" id="IPR015421">
    <property type="entry name" value="PyrdxlP-dep_Trfase_major"/>
</dbReference>
<organism evidence="13 14">
    <name type="scientific">Rhizobium hainanense</name>
    <dbReference type="NCBI Taxonomy" id="52131"/>
    <lineage>
        <taxon>Bacteria</taxon>
        <taxon>Pseudomonadati</taxon>
        <taxon>Pseudomonadota</taxon>
        <taxon>Alphaproteobacteria</taxon>
        <taxon>Hyphomicrobiales</taxon>
        <taxon>Rhizobiaceae</taxon>
        <taxon>Rhizobium/Agrobacterium group</taxon>
        <taxon>Rhizobium</taxon>
    </lineage>
</organism>
<dbReference type="SUPFAM" id="SSF53383">
    <property type="entry name" value="PLP-dependent transferases"/>
    <property type="match status" value="1"/>
</dbReference>
<comment type="cofactor">
    <cofactor evidence="1 11">
        <name>pyridoxal 5'-phosphate</name>
        <dbReference type="ChEBI" id="CHEBI:597326"/>
    </cofactor>
</comment>
<dbReference type="GO" id="GO:0004400">
    <property type="term" value="F:histidinol-phosphate transaminase activity"/>
    <property type="evidence" value="ECO:0007669"/>
    <property type="project" value="UniProtKB-UniRule"/>
</dbReference>
<dbReference type="UniPathway" id="UPA00031">
    <property type="reaction ID" value="UER00012"/>
</dbReference>
<proteinExistence type="inferred from homology"/>
<dbReference type="Proteomes" id="UP000186228">
    <property type="component" value="Unassembled WGS sequence"/>
</dbReference>
<sequence length="380" mass="41945">MTAGRGRRYERMHLSDMKGYTPGTQPGAASIKLNTNENPFPPSPKVMAALANVSARALQRYPDPIASGFREAAANLHHVPLDQIIATNGGDELLRLALTTYVDPGRAIGVVTPGYGVYSVLSHIHQAPLSPVPLQEDWTLPSSATDQWNDDGAQLVILTNPHAPSGTLFPFDVVERVAANFSGVLLIDEAYVDFVEPALRYDTTALASRYPNILLLRTLSKGYSLAGIRLAYGLGCSKLIAPMLEKTKDSYNIDAIAQQLGRVALEDRAYACLCWQQVLQERRRLTSGLEELGFKVERSQANFVLASPPRHSPSNARELKDKLQDRDIYTRWFDEQELHDRLRISIGTSDENIALLTALRDLTCAASEAESDWQSGEHYT</sequence>
<comment type="subunit">
    <text evidence="4 11">Homodimer.</text>
</comment>
<keyword evidence="8 11" id="KW-0663">Pyridoxal phosphate</keyword>
<dbReference type="Pfam" id="PF00155">
    <property type="entry name" value="Aminotran_1_2"/>
    <property type="match status" value="1"/>
</dbReference>
<evidence type="ECO:0000256" key="1">
    <source>
        <dbReference type="ARBA" id="ARBA00001933"/>
    </source>
</evidence>
<protein>
    <recommendedName>
        <fullName evidence="11">Histidinol-phosphate aminotransferase</fullName>
        <ecNumber evidence="11">2.6.1.9</ecNumber>
    </recommendedName>
    <alternativeName>
        <fullName evidence="11">Imidazole acetol-phosphate transaminase</fullName>
    </alternativeName>
</protein>
<dbReference type="EMBL" id="FMAC01000013">
    <property type="protein sequence ID" value="SCB36156.1"/>
    <property type="molecule type" value="Genomic_DNA"/>
</dbReference>
<dbReference type="OrthoDB" id="9809616at2"/>
<evidence type="ECO:0000256" key="2">
    <source>
        <dbReference type="ARBA" id="ARBA00005011"/>
    </source>
</evidence>
<dbReference type="InterPro" id="IPR001917">
    <property type="entry name" value="Aminotrans_II_pyridoxalP_BS"/>
</dbReference>
<name>A0A1C3W8F0_9HYPH</name>
<evidence type="ECO:0000256" key="6">
    <source>
        <dbReference type="ARBA" id="ARBA00022605"/>
    </source>
</evidence>
<dbReference type="STRING" id="52131.GA0061100_11313"/>